<dbReference type="PIRSF" id="PIRSF000185">
    <property type="entry name" value="Glu_DH"/>
    <property type="match status" value="1"/>
</dbReference>
<evidence type="ECO:0000259" key="5">
    <source>
        <dbReference type="SMART" id="SM00839"/>
    </source>
</evidence>
<dbReference type="PANTHER" id="PTHR11606">
    <property type="entry name" value="GLUTAMATE DEHYDROGENASE"/>
    <property type="match status" value="1"/>
</dbReference>
<dbReference type="SUPFAM" id="SSF53223">
    <property type="entry name" value="Aminoacid dehydrogenase-like, N-terminal domain"/>
    <property type="match status" value="1"/>
</dbReference>
<dbReference type="InterPro" id="IPR036291">
    <property type="entry name" value="NAD(P)-bd_dom_sf"/>
</dbReference>
<evidence type="ECO:0000313" key="7">
    <source>
        <dbReference type="Proteomes" id="UP000677668"/>
    </source>
</evidence>
<dbReference type="SMART" id="SM00839">
    <property type="entry name" value="ELFV_dehydrog"/>
    <property type="match status" value="1"/>
</dbReference>
<feature type="domain" description="Glutamate/phenylalanine/leucine/valine/L-tryptophan dehydrogenase C-terminal" evidence="5">
    <location>
        <begin position="177"/>
        <end position="407"/>
    </location>
</feature>
<keyword evidence="7" id="KW-1185">Reference proteome</keyword>
<reference evidence="6 7" key="1">
    <citation type="submission" date="2021-03" db="EMBL/GenBank/DDBJ databases">
        <title>Genomic and phenotypic characterization of Chloracidobacterium isolates provides evidence for multiple species.</title>
        <authorList>
            <person name="Saini M.K."/>
            <person name="Costas A.M.G."/>
            <person name="Tank M."/>
            <person name="Bryant D.A."/>
        </authorList>
    </citation>
    <scope>NUCLEOTIDE SEQUENCE [LARGE SCALE GENOMIC DNA]</scope>
    <source>
        <strain evidence="6 7">N</strain>
    </source>
</reference>
<dbReference type="RefSeq" id="WP_211422070.1">
    <property type="nucleotide sequence ID" value="NZ_CP072642.1"/>
</dbReference>
<evidence type="ECO:0000256" key="4">
    <source>
        <dbReference type="RuleBase" id="RU004417"/>
    </source>
</evidence>
<gene>
    <name evidence="6" type="ORF">J8C05_10160</name>
</gene>
<dbReference type="SUPFAM" id="SSF51735">
    <property type="entry name" value="NAD(P)-binding Rossmann-fold domains"/>
    <property type="match status" value="1"/>
</dbReference>
<comment type="similarity">
    <text evidence="1 3 4">Belongs to the Glu/Leu/Phe/Val dehydrogenases family.</text>
</comment>
<dbReference type="Gene3D" id="3.40.50.10860">
    <property type="entry name" value="Leucine Dehydrogenase, chain A, domain 1"/>
    <property type="match status" value="1"/>
</dbReference>
<evidence type="ECO:0000256" key="2">
    <source>
        <dbReference type="ARBA" id="ARBA00023002"/>
    </source>
</evidence>
<protein>
    <recommendedName>
        <fullName evidence="3">Glutamate dehydrogenase</fullName>
    </recommendedName>
</protein>
<dbReference type="InterPro" id="IPR006096">
    <property type="entry name" value="Glu/Leu/Phe/Val/Trp_DH_C"/>
</dbReference>
<dbReference type="CDD" id="cd01076">
    <property type="entry name" value="NAD_bind_1_Glu_DH"/>
    <property type="match status" value="1"/>
</dbReference>
<evidence type="ECO:0000256" key="1">
    <source>
        <dbReference type="ARBA" id="ARBA00006382"/>
    </source>
</evidence>
<dbReference type="InterPro" id="IPR006095">
    <property type="entry name" value="Glu/Leu/Phe/Val/Trp_DH"/>
</dbReference>
<accession>A0ABX8AYD2</accession>
<name>A0ABX8AYD2_9BACT</name>
<dbReference type="Pfam" id="PF00208">
    <property type="entry name" value="ELFV_dehydrog"/>
    <property type="match status" value="1"/>
</dbReference>
<dbReference type="InterPro" id="IPR033922">
    <property type="entry name" value="NAD_bind_Glu_DH"/>
</dbReference>
<proteinExistence type="inferred from homology"/>
<dbReference type="PRINTS" id="PR00082">
    <property type="entry name" value="GLFDHDRGNASE"/>
</dbReference>
<dbReference type="EMBL" id="CP072642">
    <property type="protein sequence ID" value="QUV93718.1"/>
    <property type="molecule type" value="Genomic_DNA"/>
</dbReference>
<organism evidence="6 7">
    <name type="scientific">Chloracidobacterium sp. N</name>
    <dbReference type="NCBI Taxonomy" id="2821540"/>
    <lineage>
        <taxon>Bacteria</taxon>
        <taxon>Pseudomonadati</taxon>
        <taxon>Acidobacteriota</taxon>
        <taxon>Terriglobia</taxon>
        <taxon>Terriglobales</taxon>
        <taxon>Acidobacteriaceae</taxon>
        <taxon>Chloracidobacterium</taxon>
        <taxon>Chloracidobacterium aggregatum</taxon>
    </lineage>
</organism>
<keyword evidence="2 3" id="KW-0560">Oxidoreductase</keyword>
<evidence type="ECO:0000313" key="6">
    <source>
        <dbReference type="EMBL" id="QUV93718.1"/>
    </source>
</evidence>
<dbReference type="PANTHER" id="PTHR11606:SF13">
    <property type="entry name" value="GLUTAMATE DEHYDROGENASE 1, MITOCHONDRIAL"/>
    <property type="match status" value="1"/>
</dbReference>
<dbReference type="Gene3D" id="3.40.50.720">
    <property type="entry name" value="NAD(P)-binding Rossmann-like Domain"/>
    <property type="match status" value="1"/>
</dbReference>
<sequence>MTRVVSMYFNRAADILNLDPNYRLILGLPGRELAVNLPVEMDSGEIQIFPGYRVQHHVAMGPMHGGLRYRPDLTLDDLRALALWATLTSAVADVPFGGSMGGIICDPNQLSIHELERLTRRYVVEILDIIGTERDILAPDFSTDQQVMAWIMDTYSMHARQTVTAIVTGKPLELGGSHGSHESVGYGVWCLLDATFKHLGNKPVPPRVAIQGAGRRGGSAAKLLHQAGYKVIAITDSGGGVYHPDGLDVPDVLEYFAHNGSLAGYTEADTLTDEELLTIDCDVLVPAYLQNQITAKNAYKLRCRILCEAAYGASTVEASQILDDSDIYVIPAIMGESGGTIVRYFEWVQNRIGFRWRRHVVLERLRDKVTAMYHNVVKAAETYGVNLRDASYLVGVQHMGRDLALRGIYA</sequence>
<dbReference type="Pfam" id="PF02812">
    <property type="entry name" value="ELFV_dehydrog_N"/>
    <property type="match status" value="1"/>
</dbReference>
<dbReference type="InterPro" id="IPR014362">
    <property type="entry name" value="Glu_DH"/>
</dbReference>
<dbReference type="Proteomes" id="UP000677668">
    <property type="component" value="Chromosome 1"/>
</dbReference>
<dbReference type="InterPro" id="IPR006097">
    <property type="entry name" value="Glu/Leu/Phe/Val/Trp_DH_dimer"/>
</dbReference>
<evidence type="ECO:0000256" key="3">
    <source>
        <dbReference type="PIRNR" id="PIRNR000185"/>
    </source>
</evidence>
<dbReference type="InterPro" id="IPR046346">
    <property type="entry name" value="Aminoacid_DH-like_N_sf"/>
</dbReference>